<evidence type="ECO:0000256" key="1">
    <source>
        <dbReference type="SAM" id="MobiDB-lite"/>
    </source>
</evidence>
<dbReference type="InterPro" id="IPR011044">
    <property type="entry name" value="Quino_amine_DH_bsu"/>
</dbReference>
<keyword evidence="2" id="KW-0812">Transmembrane</keyword>
<dbReference type="RefSeq" id="WP_111866191.1">
    <property type="nucleotide sequence ID" value="NZ_QLYX01000004.1"/>
</dbReference>
<proteinExistence type="predicted"/>
<dbReference type="AlphaFoldDB" id="A0A365H8W1"/>
<dbReference type="Proteomes" id="UP000251891">
    <property type="component" value="Unassembled WGS sequence"/>
</dbReference>
<reference evidence="3 4" key="1">
    <citation type="submission" date="2018-06" db="EMBL/GenBank/DDBJ databases">
        <title>Actinomadura craniellae sp. nov. isolated from marine sponge Craniella sp.</title>
        <authorList>
            <person name="Li L."/>
            <person name="Xu Q.H."/>
            <person name="Lin H.W."/>
            <person name="Lu Y.H."/>
        </authorList>
    </citation>
    <scope>NUCLEOTIDE SEQUENCE [LARGE SCALE GENOMIC DNA]</scope>
    <source>
        <strain evidence="3 4">LHW63021</strain>
    </source>
</reference>
<accession>A0A365H8W1</accession>
<feature type="region of interest" description="Disordered" evidence="1">
    <location>
        <begin position="41"/>
        <end position="62"/>
    </location>
</feature>
<keyword evidence="4" id="KW-1185">Reference proteome</keyword>
<dbReference type="OrthoDB" id="3468798at2"/>
<evidence type="ECO:0000256" key="2">
    <source>
        <dbReference type="SAM" id="Phobius"/>
    </source>
</evidence>
<protein>
    <recommendedName>
        <fullName evidence="5">WD40 repeat domain-containing protein</fullName>
    </recommendedName>
</protein>
<keyword evidence="2" id="KW-1133">Transmembrane helix</keyword>
<sequence>MNGTDTDGRSIWKPMRRGSGPLAAAVIVALGVAASIDFVNGRRDDGPKQGAAKRTTLSAREARPPSLVAAVRRDGTAVVVRDLRTGADAGVTVAAPAGARFHQIAREPGGGYLVSAYAAGEVTFHRLRLDSAGRPRDLTALPRVRLRGESSAASDMAVAGDGRIAYVTYSRGRPRIEVLPVGNGVPRTWTTPATGRIGGLSWSGDTLSYVWRQRSVRTLDTASREDDLRTGEAVLTLPTGATEALFGRNAQTFVTAVGSQTGLSVEEYTAATGQRAGTRWQQRLDVRARIDRLARDRTGTHLLVGTADGRLFAGLPGGTRELAAPDLGDLAW</sequence>
<feature type="transmembrane region" description="Helical" evidence="2">
    <location>
        <begin position="20"/>
        <end position="39"/>
    </location>
</feature>
<gene>
    <name evidence="3" type="ORF">DPM19_11920</name>
</gene>
<dbReference type="EMBL" id="QLYX01000004">
    <property type="protein sequence ID" value="RAY15396.1"/>
    <property type="molecule type" value="Genomic_DNA"/>
</dbReference>
<name>A0A365H8W1_9ACTN</name>
<keyword evidence="2" id="KW-0472">Membrane</keyword>
<evidence type="ECO:0000313" key="4">
    <source>
        <dbReference type="Proteomes" id="UP000251891"/>
    </source>
</evidence>
<organism evidence="3 4">
    <name type="scientific">Actinomadura craniellae</name>
    <dbReference type="NCBI Taxonomy" id="2231787"/>
    <lineage>
        <taxon>Bacteria</taxon>
        <taxon>Bacillati</taxon>
        <taxon>Actinomycetota</taxon>
        <taxon>Actinomycetes</taxon>
        <taxon>Streptosporangiales</taxon>
        <taxon>Thermomonosporaceae</taxon>
        <taxon>Actinomadura</taxon>
    </lineage>
</organism>
<comment type="caution">
    <text evidence="3">The sequence shown here is derived from an EMBL/GenBank/DDBJ whole genome shotgun (WGS) entry which is preliminary data.</text>
</comment>
<evidence type="ECO:0008006" key="5">
    <source>
        <dbReference type="Google" id="ProtNLM"/>
    </source>
</evidence>
<evidence type="ECO:0000313" key="3">
    <source>
        <dbReference type="EMBL" id="RAY15396.1"/>
    </source>
</evidence>
<dbReference type="SUPFAM" id="SSF50969">
    <property type="entry name" value="YVTN repeat-like/Quinoprotein amine dehydrogenase"/>
    <property type="match status" value="1"/>
</dbReference>